<reference evidence="2 3" key="1">
    <citation type="journal article" date="2019" name="Genome Biol. Evol.">
        <title>Insights into the evolution of the New World diploid cottons (Gossypium, subgenus Houzingenia) based on genome sequencing.</title>
        <authorList>
            <person name="Grover C.E."/>
            <person name="Arick M.A. 2nd"/>
            <person name="Thrash A."/>
            <person name="Conover J.L."/>
            <person name="Sanders W.S."/>
            <person name="Peterson D.G."/>
            <person name="Frelichowski J.E."/>
            <person name="Scheffler J.A."/>
            <person name="Scheffler B.E."/>
            <person name="Wendel J.F."/>
        </authorList>
    </citation>
    <scope>NUCLEOTIDE SEQUENCE [LARGE SCALE GENOMIC DNA]</scope>
    <source>
        <strain evidence="2">8</strain>
        <tissue evidence="2">Leaf</tissue>
    </source>
</reference>
<dbReference type="AlphaFoldDB" id="A0A7J9FF76"/>
<evidence type="ECO:0000313" key="2">
    <source>
        <dbReference type="EMBL" id="MBA0783624.1"/>
    </source>
</evidence>
<comment type="caution">
    <text evidence="2">The sequence shown here is derived from an EMBL/GenBank/DDBJ whole genome shotgun (WGS) entry which is preliminary data.</text>
</comment>
<gene>
    <name evidence="2" type="ORF">Gotri_001314</name>
</gene>
<protein>
    <submittedName>
        <fullName evidence="2">Uncharacterized protein</fullName>
    </submittedName>
</protein>
<evidence type="ECO:0000256" key="1">
    <source>
        <dbReference type="SAM" id="MobiDB-lite"/>
    </source>
</evidence>
<sequence length="155" mass="17934">MEAIEELSRLSDSLRQAMALLADEDVDENSSTFLNIVGLKNVGRTDENLPTFHAEYINLWNNRHHDKSYLLVEEARGRQRHTRRPRRALRHPRFEAATEIGGSSSQPLVPRIEDILRQPRSTPQSTTDEGKEDERSRPQPVPERRRNNEDDKADI</sequence>
<keyword evidence="3" id="KW-1185">Reference proteome</keyword>
<dbReference type="Proteomes" id="UP000593568">
    <property type="component" value="Unassembled WGS sequence"/>
</dbReference>
<proteinExistence type="predicted"/>
<accession>A0A7J9FF76</accession>
<dbReference type="EMBL" id="JABEZW010000013">
    <property type="protein sequence ID" value="MBA0783624.1"/>
    <property type="molecule type" value="Genomic_DNA"/>
</dbReference>
<evidence type="ECO:0000313" key="3">
    <source>
        <dbReference type="Proteomes" id="UP000593568"/>
    </source>
</evidence>
<name>A0A7J9FF76_9ROSI</name>
<feature type="compositionally biased region" description="Basic and acidic residues" evidence="1">
    <location>
        <begin position="128"/>
        <end position="155"/>
    </location>
</feature>
<organism evidence="2 3">
    <name type="scientific">Gossypium trilobum</name>
    <dbReference type="NCBI Taxonomy" id="34281"/>
    <lineage>
        <taxon>Eukaryota</taxon>
        <taxon>Viridiplantae</taxon>
        <taxon>Streptophyta</taxon>
        <taxon>Embryophyta</taxon>
        <taxon>Tracheophyta</taxon>
        <taxon>Spermatophyta</taxon>
        <taxon>Magnoliopsida</taxon>
        <taxon>eudicotyledons</taxon>
        <taxon>Gunneridae</taxon>
        <taxon>Pentapetalae</taxon>
        <taxon>rosids</taxon>
        <taxon>malvids</taxon>
        <taxon>Malvales</taxon>
        <taxon>Malvaceae</taxon>
        <taxon>Malvoideae</taxon>
        <taxon>Gossypium</taxon>
    </lineage>
</organism>
<feature type="region of interest" description="Disordered" evidence="1">
    <location>
        <begin position="76"/>
        <end position="155"/>
    </location>
</feature>
<feature type="compositionally biased region" description="Basic residues" evidence="1">
    <location>
        <begin position="78"/>
        <end position="91"/>
    </location>
</feature>